<name>A0AAE1B6P6_9GAST</name>
<accession>A0AAE1B6P6</accession>
<sequence length="45" mass="5089">QENRVAEVRGRRVQGKEFSEGTTSIVTKVSILHALCHDVRAELHM</sequence>
<organism evidence="1 2">
    <name type="scientific">Elysia crispata</name>
    <name type="common">lettuce slug</name>
    <dbReference type="NCBI Taxonomy" id="231223"/>
    <lineage>
        <taxon>Eukaryota</taxon>
        <taxon>Metazoa</taxon>
        <taxon>Spiralia</taxon>
        <taxon>Lophotrochozoa</taxon>
        <taxon>Mollusca</taxon>
        <taxon>Gastropoda</taxon>
        <taxon>Heterobranchia</taxon>
        <taxon>Euthyneura</taxon>
        <taxon>Panpulmonata</taxon>
        <taxon>Sacoglossa</taxon>
        <taxon>Placobranchoidea</taxon>
        <taxon>Plakobranchidae</taxon>
        <taxon>Elysia</taxon>
    </lineage>
</organism>
<proteinExistence type="predicted"/>
<reference evidence="1" key="1">
    <citation type="journal article" date="2023" name="G3 (Bethesda)">
        <title>A reference genome for the long-term kleptoplast-retaining sea slug Elysia crispata morphotype clarki.</title>
        <authorList>
            <person name="Eastman K.E."/>
            <person name="Pendleton A.L."/>
            <person name="Shaikh M.A."/>
            <person name="Suttiyut T."/>
            <person name="Ogas R."/>
            <person name="Tomko P."/>
            <person name="Gavelis G."/>
            <person name="Widhalm J.R."/>
            <person name="Wisecaver J.H."/>
        </authorList>
    </citation>
    <scope>NUCLEOTIDE SEQUENCE</scope>
    <source>
        <strain evidence="1">ECLA1</strain>
    </source>
</reference>
<dbReference type="AlphaFoldDB" id="A0AAE1B6P6"/>
<gene>
    <name evidence="1" type="ORF">RRG08_065528</name>
</gene>
<dbReference type="EMBL" id="JAWDGP010000423">
    <property type="protein sequence ID" value="KAK3800618.1"/>
    <property type="molecule type" value="Genomic_DNA"/>
</dbReference>
<evidence type="ECO:0000313" key="1">
    <source>
        <dbReference type="EMBL" id="KAK3800618.1"/>
    </source>
</evidence>
<evidence type="ECO:0000313" key="2">
    <source>
        <dbReference type="Proteomes" id="UP001283361"/>
    </source>
</evidence>
<comment type="caution">
    <text evidence="1">The sequence shown here is derived from an EMBL/GenBank/DDBJ whole genome shotgun (WGS) entry which is preliminary data.</text>
</comment>
<protein>
    <submittedName>
        <fullName evidence="1">Uncharacterized protein</fullName>
    </submittedName>
</protein>
<dbReference type="Proteomes" id="UP001283361">
    <property type="component" value="Unassembled WGS sequence"/>
</dbReference>
<keyword evidence="2" id="KW-1185">Reference proteome</keyword>
<feature type="non-terminal residue" evidence="1">
    <location>
        <position position="1"/>
    </location>
</feature>